<evidence type="ECO:0000313" key="9">
    <source>
        <dbReference type="EMBL" id="MDM8266140.1"/>
    </source>
</evidence>
<evidence type="ECO:0000256" key="3">
    <source>
        <dbReference type="ARBA" id="ARBA00022729"/>
    </source>
</evidence>
<reference evidence="10" key="1">
    <citation type="submission" date="2023-06" db="EMBL/GenBank/DDBJ databases">
        <title>Identification and characterization of horizontal gene transfer across gut microbiota members of farm animals based on homology search.</title>
        <authorList>
            <person name="Zeman M."/>
            <person name="Kubasova T."/>
            <person name="Jahodarova E."/>
            <person name="Nykrynova M."/>
            <person name="Rychlik I."/>
        </authorList>
    </citation>
    <scope>NUCLEOTIDE SEQUENCE [LARGE SCALE GENOMIC DNA]</scope>
    <source>
        <strain evidence="10">161_Gplus</strain>
    </source>
</reference>
<dbReference type="Proteomes" id="UP001529343">
    <property type="component" value="Unassembled WGS sequence"/>
</dbReference>
<keyword evidence="4" id="KW-0677">Repeat</keyword>
<evidence type="ECO:0000256" key="5">
    <source>
        <dbReference type="ARBA" id="ARBA00022801"/>
    </source>
</evidence>
<dbReference type="InterPro" id="IPR018392">
    <property type="entry name" value="LysM"/>
</dbReference>
<comment type="similarity">
    <text evidence="1">Belongs to the peptidase C40 family.</text>
</comment>
<dbReference type="PANTHER" id="PTHR47359:SF3">
    <property type="entry name" value="NLP_P60 DOMAIN-CONTAINING PROTEIN-RELATED"/>
    <property type="match status" value="1"/>
</dbReference>
<evidence type="ECO:0000259" key="8">
    <source>
        <dbReference type="PROSITE" id="PS51935"/>
    </source>
</evidence>
<dbReference type="Pfam" id="PF00877">
    <property type="entry name" value="NLPC_P60"/>
    <property type="match status" value="1"/>
</dbReference>
<sequence>MATGASADTQVQVQAGDTVWGFAQQYNSTVDAIAQRNQLANPNLIQVGQQLIIPDSATSAVSQATSDTAAIANNAPAASAANTVNTSTTLNSTTSDAANTTNSASDTTVSPLSATNTVTLTNGSAAPLSSAATSSNSASLATGLDQVTTLSNATTNTAVAATTNNASSAATSQTSYEANSAAALQSMSNYAISYGTVEETAASYNTTSQASAQPAQAADNATQSSDSASANTSSAVATARSMIGVPYVWGGNTPSGFDCSGLVQYSYNLGPNYRTTYQQTNLGQHKYDVENAQSGDLYFWGTESAPYHVAIAEGNGNYIQAPTPGQNVQEGNIQYYRPNFYISMNQ</sequence>
<keyword evidence="10" id="KW-1185">Reference proteome</keyword>
<dbReference type="SUPFAM" id="SSF54106">
    <property type="entry name" value="LysM domain"/>
    <property type="match status" value="1"/>
</dbReference>
<feature type="domain" description="LysM" evidence="7">
    <location>
        <begin position="9"/>
        <end position="53"/>
    </location>
</feature>
<keyword evidence="5" id="KW-0378">Hydrolase</keyword>
<accession>A0ABT7UWQ0</accession>
<dbReference type="Gene3D" id="3.90.1720.10">
    <property type="entry name" value="endopeptidase domain like (from Nostoc punctiforme)"/>
    <property type="match status" value="1"/>
</dbReference>
<dbReference type="PROSITE" id="PS51935">
    <property type="entry name" value="NLPC_P60"/>
    <property type="match status" value="1"/>
</dbReference>
<evidence type="ECO:0000256" key="2">
    <source>
        <dbReference type="ARBA" id="ARBA00022670"/>
    </source>
</evidence>
<dbReference type="SMART" id="SM00257">
    <property type="entry name" value="LysM"/>
    <property type="match status" value="1"/>
</dbReference>
<dbReference type="InterPro" id="IPR051794">
    <property type="entry name" value="PG_Endopeptidase_C40"/>
</dbReference>
<evidence type="ECO:0000256" key="6">
    <source>
        <dbReference type="ARBA" id="ARBA00022807"/>
    </source>
</evidence>
<dbReference type="Pfam" id="PF01476">
    <property type="entry name" value="LysM"/>
    <property type="match status" value="1"/>
</dbReference>
<dbReference type="CDD" id="cd00118">
    <property type="entry name" value="LysM"/>
    <property type="match status" value="1"/>
</dbReference>
<dbReference type="RefSeq" id="WP_289585853.1">
    <property type="nucleotide sequence ID" value="NZ_JAUDDW010000006.1"/>
</dbReference>
<dbReference type="Gene3D" id="3.10.350.10">
    <property type="entry name" value="LysM domain"/>
    <property type="match status" value="1"/>
</dbReference>
<comment type="caution">
    <text evidence="9">The sequence shown here is derived from an EMBL/GenBank/DDBJ whole genome shotgun (WGS) entry which is preliminary data.</text>
</comment>
<keyword evidence="2" id="KW-0645">Protease</keyword>
<dbReference type="PROSITE" id="PS51782">
    <property type="entry name" value="LYSM"/>
    <property type="match status" value="1"/>
</dbReference>
<keyword evidence="3" id="KW-0732">Signal</keyword>
<evidence type="ECO:0000256" key="1">
    <source>
        <dbReference type="ARBA" id="ARBA00007074"/>
    </source>
</evidence>
<organism evidence="9 10">
    <name type="scientific">Limosilactobacillus pontis</name>
    <dbReference type="NCBI Taxonomy" id="35787"/>
    <lineage>
        <taxon>Bacteria</taxon>
        <taxon>Bacillati</taxon>
        <taxon>Bacillota</taxon>
        <taxon>Bacilli</taxon>
        <taxon>Lactobacillales</taxon>
        <taxon>Lactobacillaceae</taxon>
        <taxon>Limosilactobacillus</taxon>
    </lineage>
</organism>
<evidence type="ECO:0000259" key="7">
    <source>
        <dbReference type="PROSITE" id="PS51782"/>
    </source>
</evidence>
<dbReference type="InterPro" id="IPR036779">
    <property type="entry name" value="LysM_dom_sf"/>
</dbReference>
<feature type="domain" description="NlpC/P60" evidence="8">
    <location>
        <begin position="229"/>
        <end position="346"/>
    </location>
</feature>
<evidence type="ECO:0000313" key="10">
    <source>
        <dbReference type="Proteomes" id="UP001529343"/>
    </source>
</evidence>
<name>A0ABT7UWQ0_9LACO</name>
<dbReference type="InterPro" id="IPR000064">
    <property type="entry name" value="NLP_P60_dom"/>
</dbReference>
<proteinExistence type="inferred from homology"/>
<dbReference type="PANTHER" id="PTHR47359">
    <property type="entry name" value="PEPTIDOGLYCAN DL-ENDOPEPTIDASE CWLO"/>
    <property type="match status" value="1"/>
</dbReference>
<gene>
    <name evidence="9" type="ORF">QUW44_02990</name>
</gene>
<dbReference type="SUPFAM" id="SSF54001">
    <property type="entry name" value="Cysteine proteinases"/>
    <property type="match status" value="1"/>
</dbReference>
<evidence type="ECO:0000256" key="4">
    <source>
        <dbReference type="ARBA" id="ARBA00022737"/>
    </source>
</evidence>
<dbReference type="EMBL" id="JAUDDW010000006">
    <property type="protein sequence ID" value="MDM8266140.1"/>
    <property type="molecule type" value="Genomic_DNA"/>
</dbReference>
<protein>
    <submittedName>
        <fullName evidence="9">NlpC/P60 family protein</fullName>
    </submittedName>
</protein>
<keyword evidence="6" id="KW-0788">Thiol protease</keyword>
<dbReference type="InterPro" id="IPR038765">
    <property type="entry name" value="Papain-like_cys_pep_sf"/>
</dbReference>